<keyword evidence="5" id="KW-1185">Reference proteome</keyword>
<evidence type="ECO:0000256" key="2">
    <source>
        <dbReference type="SAM" id="SignalP"/>
    </source>
</evidence>
<dbReference type="InterPro" id="IPR011990">
    <property type="entry name" value="TPR-like_helical_dom_sf"/>
</dbReference>
<evidence type="ECO:0000259" key="3">
    <source>
        <dbReference type="Pfam" id="PF12770"/>
    </source>
</evidence>
<proteinExistence type="predicted"/>
<dbReference type="InterPro" id="IPR019734">
    <property type="entry name" value="TPR_rpt"/>
</dbReference>
<dbReference type="PANTHER" id="PTHR10098:SF108">
    <property type="entry name" value="TETRATRICOPEPTIDE REPEAT PROTEIN 28"/>
    <property type="match status" value="1"/>
</dbReference>
<dbReference type="PROSITE" id="PS50293">
    <property type="entry name" value="TPR_REGION"/>
    <property type="match status" value="6"/>
</dbReference>
<feature type="repeat" description="TPR" evidence="1">
    <location>
        <begin position="92"/>
        <end position="125"/>
    </location>
</feature>
<feature type="repeat" description="TPR" evidence="1">
    <location>
        <begin position="212"/>
        <end position="245"/>
    </location>
</feature>
<evidence type="ECO:0000313" key="4">
    <source>
        <dbReference type="EMBL" id="CAH3168932.1"/>
    </source>
</evidence>
<feature type="repeat" description="TPR" evidence="1">
    <location>
        <begin position="372"/>
        <end position="405"/>
    </location>
</feature>
<feature type="repeat" description="TPR" evidence="1">
    <location>
        <begin position="292"/>
        <end position="325"/>
    </location>
</feature>
<protein>
    <recommendedName>
        <fullName evidence="3">CHAT domain-containing protein</fullName>
    </recommendedName>
</protein>
<feature type="repeat" description="TPR" evidence="1">
    <location>
        <begin position="172"/>
        <end position="205"/>
    </location>
</feature>
<feature type="repeat" description="TPR" evidence="1">
    <location>
        <begin position="412"/>
        <end position="445"/>
    </location>
</feature>
<feature type="repeat" description="TPR" evidence="1">
    <location>
        <begin position="332"/>
        <end position="365"/>
    </location>
</feature>
<dbReference type="Pfam" id="PF00515">
    <property type="entry name" value="TPR_1"/>
    <property type="match status" value="1"/>
</dbReference>
<evidence type="ECO:0000256" key="1">
    <source>
        <dbReference type="PROSITE-ProRule" id="PRU00339"/>
    </source>
</evidence>
<feature type="signal peptide" evidence="2">
    <location>
        <begin position="1"/>
        <end position="20"/>
    </location>
</feature>
<name>A0AAU9Y734_9CNID</name>
<dbReference type="EMBL" id="CALNXJ010000193">
    <property type="protein sequence ID" value="CAH3168932.1"/>
    <property type="molecule type" value="Genomic_DNA"/>
</dbReference>
<feature type="repeat" description="TPR" evidence="1">
    <location>
        <begin position="252"/>
        <end position="285"/>
    </location>
</feature>
<accession>A0AAU9Y734</accession>
<dbReference type="Proteomes" id="UP001159428">
    <property type="component" value="Unassembled WGS sequence"/>
</dbReference>
<gene>
    <name evidence="4" type="ORF">PMEA_00009952</name>
</gene>
<feature type="domain" description="CHAT" evidence="3">
    <location>
        <begin position="720"/>
        <end position="986"/>
    </location>
</feature>
<comment type="caution">
    <text evidence="4">The sequence shown here is derived from an EMBL/GenBank/DDBJ whole genome shotgun (WGS) entry which is preliminary data.</text>
</comment>
<dbReference type="PROSITE" id="PS50005">
    <property type="entry name" value="TPR"/>
    <property type="match status" value="9"/>
</dbReference>
<dbReference type="Pfam" id="PF12770">
    <property type="entry name" value="CHAT"/>
    <property type="match status" value="1"/>
</dbReference>
<feature type="repeat" description="TPR" evidence="1">
    <location>
        <begin position="132"/>
        <end position="165"/>
    </location>
</feature>
<reference evidence="4 5" key="1">
    <citation type="submission" date="2022-05" db="EMBL/GenBank/DDBJ databases">
        <authorList>
            <consortium name="Genoscope - CEA"/>
            <person name="William W."/>
        </authorList>
    </citation>
    <scope>NUCLEOTIDE SEQUENCE [LARGE SCALE GENOMIC DNA]</scope>
</reference>
<evidence type="ECO:0000313" key="5">
    <source>
        <dbReference type="Proteomes" id="UP001159428"/>
    </source>
</evidence>
<sequence length="996" mass="111713">MSIALLVALFLLNSDRIQKAIEICSECLILLTCTDQNSKDHFDSALLQFYSDIYTILFSAYHHISDYISAERYGRKLALAITTKIGDRSGEASCYGNLGTVFVSLGQYDKAEEYLQKALVITTEIGDRQNEASCYGNLGTVFKSIGQYDKAEEYLQKALVITTEIGDRKGDATNYGNLGTLFRSLGQYDKAEEYLQKALVITTEIGDREGEASCYGNLGTVFRSLGQYDKAEEYLQKALVITTEIGDRQNEASCYGNLGTVFESLGQYDKAEEYLQKALVIKTEIGDRKGEATNYGNLGTLFRSLGLYDKAEEYLQKALVITTEIGDRQEEASCYGNLGTVFESLGQYDKAEEYFQKALVIKTEIGDRKGEATNYGNLGTVFTSLGQYDKAEEYLQKALIITTEIGDRQKEASCYGNLGTVFLFVDQYDKAEEYFQKALVITTEIGDREGEATNYGNLGTVFRTVGDFEASEVCLEKALFIFRDIGDGRKEFEILRSYAVLYLYQYKIKDSLSCLHLCIEKYEELRYFLGANDQFKTSFLEHTGIFPYKLLCTLLCDTGNARDAIYVEELGRARGLSDLMAEKYSVETHISANPQSWFGIENILRKKNNCTCLYISYFQNRLHLWILKTSGVLHYRRVSPEENLVQAGLPKDLSVSQFLDDNFRSLGILPTKDCEDRSLNTIKLQLLSPAQKSSARLRLLEEDEAEDEDEKVISSLYLCYKMFIAPVYDLLDEPEVIIVPDRRLYKVPFAALSEREGAEYLSETHKIRIIPSLTTLKNIQDSPEDYHSDTGALVIGNPKVNWLQPLPAARREAEMVGRLVGVPPLVEEKATKQAVLEQIRSVSLIHFAAHGNAERGEIALSPIPTPNSQNAIPPKEAYMLTMADVSRVKVRAKLVVLSCCHSGSGEIRAEGVIGIARAFLGSGARSVLVALWAIPDSATEKLMSRFYEHLIEGESASESLHQAMKWMRKNGLNQISEWASFTLIGDDVVLEFDKQR</sequence>
<keyword evidence="2" id="KW-0732">Signal</keyword>
<organism evidence="4 5">
    <name type="scientific">Pocillopora meandrina</name>
    <dbReference type="NCBI Taxonomy" id="46732"/>
    <lineage>
        <taxon>Eukaryota</taxon>
        <taxon>Metazoa</taxon>
        <taxon>Cnidaria</taxon>
        <taxon>Anthozoa</taxon>
        <taxon>Hexacorallia</taxon>
        <taxon>Scleractinia</taxon>
        <taxon>Astrocoeniina</taxon>
        <taxon>Pocilloporidae</taxon>
        <taxon>Pocillopora</taxon>
    </lineage>
</organism>
<dbReference type="PANTHER" id="PTHR10098">
    <property type="entry name" value="RAPSYN-RELATED"/>
    <property type="match status" value="1"/>
</dbReference>
<feature type="chain" id="PRO_5043381554" description="CHAT domain-containing protein" evidence="2">
    <location>
        <begin position="21"/>
        <end position="996"/>
    </location>
</feature>
<dbReference type="InterPro" id="IPR024983">
    <property type="entry name" value="CHAT_dom"/>
</dbReference>
<dbReference type="Pfam" id="PF13424">
    <property type="entry name" value="TPR_12"/>
    <property type="match status" value="4"/>
</dbReference>
<dbReference type="SMART" id="SM00028">
    <property type="entry name" value="TPR"/>
    <property type="match status" value="11"/>
</dbReference>
<dbReference type="SUPFAM" id="SSF48452">
    <property type="entry name" value="TPR-like"/>
    <property type="match status" value="1"/>
</dbReference>
<keyword evidence="1" id="KW-0802">TPR repeat</keyword>
<dbReference type="AlphaFoldDB" id="A0AAU9Y734"/>
<dbReference type="Gene3D" id="1.25.40.10">
    <property type="entry name" value="Tetratricopeptide repeat domain"/>
    <property type="match status" value="3"/>
</dbReference>